<evidence type="ECO:0000313" key="1">
    <source>
        <dbReference type="EMBL" id="SIT40161.1"/>
    </source>
</evidence>
<accession>A0A1N7RYJ8</accession>
<gene>
    <name evidence="1" type="ORF">BN2475_250036</name>
</gene>
<proteinExistence type="predicted"/>
<protein>
    <submittedName>
        <fullName evidence="1">Uncharacterized protein</fullName>
    </submittedName>
</protein>
<organism evidence="1 2">
    <name type="scientific">Paraburkholderia ribeironis</name>
    <dbReference type="NCBI Taxonomy" id="1247936"/>
    <lineage>
        <taxon>Bacteria</taxon>
        <taxon>Pseudomonadati</taxon>
        <taxon>Pseudomonadota</taxon>
        <taxon>Betaproteobacteria</taxon>
        <taxon>Burkholderiales</taxon>
        <taxon>Burkholderiaceae</taxon>
        <taxon>Paraburkholderia</taxon>
    </lineage>
</organism>
<dbReference type="AlphaFoldDB" id="A0A1N7RYJ8"/>
<evidence type="ECO:0000313" key="2">
    <source>
        <dbReference type="Proteomes" id="UP000187012"/>
    </source>
</evidence>
<reference evidence="1 2" key="1">
    <citation type="submission" date="2016-12" db="EMBL/GenBank/DDBJ databases">
        <authorList>
            <person name="Song W.-J."/>
            <person name="Kurnit D.M."/>
        </authorList>
    </citation>
    <scope>NUCLEOTIDE SEQUENCE [LARGE SCALE GENOMIC DNA]</scope>
    <source>
        <strain evidence="1 2">STM7296</strain>
    </source>
</reference>
<dbReference type="EMBL" id="CYGX02000025">
    <property type="protein sequence ID" value="SIT40161.1"/>
    <property type="molecule type" value="Genomic_DNA"/>
</dbReference>
<dbReference type="Proteomes" id="UP000187012">
    <property type="component" value="Unassembled WGS sequence"/>
</dbReference>
<keyword evidence="2" id="KW-1185">Reference proteome</keyword>
<sequence length="45" mass="4890">MSALRAIRAWLARGLAGPKGGSEAPGLRHPGRVRRRAYGAEYVTR</sequence>
<name>A0A1N7RYJ8_9BURK</name>